<dbReference type="AlphaFoldDB" id="A0AAD5X5R2"/>
<dbReference type="EMBL" id="JADGJD010000413">
    <property type="protein sequence ID" value="KAJ3051283.1"/>
    <property type="molecule type" value="Genomic_DNA"/>
</dbReference>
<sequence length="96" mass="10100">MALRTSLAIVVGVGPGTGAAVARKFAKEGLKVALLARNAGYLDTLKKEIEAEGGKAEAFPCDVTSAENVAQTFDSIKASTADSNWDVFVYSKQHPE</sequence>
<protein>
    <recommendedName>
        <fullName evidence="3">Short-chain dehydrogenase</fullName>
    </recommendedName>
</protein>
<dbReference type="InterPro" id="IPR002347">
    <property type="entry name" value="SDR_fam"/>
</dbReference>
<organism evidence="1 2">
    <name type="scientific">Rhizophlyctis rosea</name>
    <dbReference type="NCBI Taxonomy" id="64517"/>
    <lineage>
        <taxon>Eukaryota</taxon>
        <taxon>Fungi</taxon>
        <taxon>Fungi incertae sedis</taxon>
        <taxon>Chytridiomycota</taxon>
        <taxon>Chytridiomycota incertae sedis</taxon>
        <taxon>Chytridiomycetes</taxon>
        <taxon>Rhizophlyctidales</taxon>
        <taxon>Rhizophlyctidaceae</taxon>
        <taxon>Rhizophlyctis</taxon>
    </lineage>
</organism>
<keyword evidence="2" id="KW-1185">Reference proteome</keyword>
<dbReference type="InterPro" id="IPR036291">
    <property type="entry name" value="NAD(P)-bd_dom_sf"/>
</dbReference>
<evidence type="ECO:0000313" key="2">
    <source>
        <dbReference type="Proteomes" id="UP001212841"/>
    </source>
</evidence>
<dbReference type="Gene3D" id="3.40.50.720">
    <property type="entry name" value="NAD(P)-binding Rossmann-like Domain"/>
    <property type="match status" value="1"/>
</dbReference>
<evidence type="ECO:0000313" key="1">
    <source>
        <dbReference type="EMBL" id="KAJ3051283.1"/>
    </source>
</evidence>
<dbReference type="SUPFAM" id="SSF51735">
    <property type="entry name" value="NAD(P)-binding Rossmann-fold domains"/>
    <property type="match status" value="1"/>
</dbReference>
<name>A0AAD5X5R2_9FUNG</name>
<gene>
    <name evidence="1" type="ORF">HK097_007744</name>
</gene>
<dbReference type="PANTHER" id="PTHR43431:SF7">
    <property type="entry name" value="OXIDOREDUCTASE, SHORT CHAIN DEHYDROGENASE_REDUCTASE FAMILY (AFU_ORTHOLOGUE AFUA_5G14000)"/>
    <property type="match status" value="1"/>
</dbReference>
<dbReference type="PANTHER" id="PTHR43431">
    <property type="entry name" value="OXIDOREDUCTASE, SHORT CHAIN DEHYDROGENASE/REDUCTASE FAMILY (AFU_ORTHOLOGUE AFUA_5G14000)"/>
    <property type="match status" value="1"/>
</dbReference>
<dbReference type="Pfam" id="PF00106">
    <property type="entry name" value="adh_short"/>
    <property type="match status" value="1"/>
</dbReference>
<reference evidence="1" key="1">
    <citation type="submission" date="2020-05" db="EMBL/GenBank/DDBJ databases">
        <title>Phylogenomic resolution of chytrid fungi.</title>
        <authorList>
            <person name="Stajich J.E."/>
            <person name="Amses K."/>
            <person name="Simmons R."/>
            <person name="Seto K."/>
            <person name="Myers J."/>
            <person name="Bonds A."/>
            <person name="Quandt C.A."/>
            <person name="Barry K."/>
            <person name="Liu P."/>
            <person name="Grigoriev I."/>
            <person name="Longcore J.E."/>
            <person name="James T.Y."/>
        </authorList>
    </citation>
    <scope>NUCLEOTIDE SEQUENCE</scope>
    <source>
        <strain evidence="1">JEL0318</strain>
    </source>
</reference>
<evidence type="ECO:0008006" key="3">
    <source>
        <dbReference type="Google" id="ProtNLM"/>
    </source>
</evidence>
<dbReference type="Proteomes" id="UP001212841">
    <property type="component" value="Unassembled WGS sequence"/>
</dbReference>
<comment type="caution">
    <text evidence="1">The sequence shown here is derived from an EMBL/GenBank/DDBJ whole genome shotgun (WGS) entry which is preliminary data.</text>
</comment>
<proteinExistence type="predicted"/>
<accession>A0AAD5X5R2</accession>